<dbReference type="Gene3D" id="1.10.10.10">
    <property type="entry name" value="Winged helix-like DNA-binding domain superfamily/Winged helix DNA-binding domain"/>
    <property type="match status" value="1"/>
</dbReference>
<name>A0A1I3XEL2_9GAMM</name>
<dbReference type="EMBL" id="FOSH01000006">
    <property type="protein sequence ID" value="SFK17960.1"/>
    <property type="molecule type" value="Genomic_DNA"/>
</dbReference>
<reference evidence="4" key="1">
    <citation type="submission" date="2016-10" db="EMBL/GenBank/DDBJ databases">
        <authorList>
            <person name="Varghese N."/>
            <person name="Submissions S."/>
        </authorList>
    </citation>
    <scope>NUCLEOTIDE SEQUENCE [LARGE SCALE GENOMIC DNA]</scope>
    <source>
        <strain evidence="4">DSM 11578</strain>
    </source>
</reference>
<gene>
    <name evidence="3" type="ORF">SAMN04488079_10629</name>
</gene>
<feature type="domain" description="Methylated-DNA-[protein]-cysteine S-methyltransferase DNA binding" evidence="2">
    <location>
        <begin position="7"/>
        <end position="86"/>
    </location>
</feature>
<dbReference type="InterPro" id="IPR052520">
    <property type="entry name" value="ATL_DNA_repair"/>
</dbReference>
<evidence type="ECO:0000259" key="2">
    <source>
        <dbReference type="Pfam" id="PF01035"/>
    </source>
</evidence>
<evidence type="ECO:0000256" key="1">
    <source>
        <dbReference type="ARBA" id="ARBA00022763"/>
    </source>
</evidence>
<dbReference type="Pfam" id="PF01035">
    <property type="entry name" value="DNA_binding_1"/>
    <property type="match status" value="1"/>
</dbReference>
<dbReference type="InterPro" id="IPR036388">
    <property type="entry name" value="WH-like_DNA-bd_sf"/>
</dbReference>
<accession>A0A1I3XEL2</accession>
<dbReference type="GO" id="GO:0006281">
    <property type="term" value="P:DNA repair"/>
    <property type="evidence" value="ECO:0007669"/>
    <property type="project" value="InterPro"/>
</dbReference>
<proteinExistence type="predicted"/>
<organism evidence="3 4">
    <name type="scientific">Methylophaga sulfidovorans</name>
    <dbReference type="NCBI Taxonomy" id="45496"/>
    <lineage>
        <taxon>Bacteria</taxon>
        <taxon>Pseudomonadati</taxon>
        <taxon>Pseudomonadota</taxon>
        <taxon>Gammaproteobacteria</taxon>
        <taxon>Thiotrichales</taxon>
        <taxon>Piscirickettsiaceae</taxon>
        <taxon>Methylophaga</taxon>
    </lineage>
</organism>
<keyword evidence="4" id="KW-1185">Reference proteome</keyword>
<dbReference type="AlphaFoldDB" id="A0A1I3XEL2"/>
<keyword evidence="1" id="KW-0227">DNA damage</keyword>
<dbReference type="RefSeq" id="WP_245752829.1">
    <property type="nucleotide sequence ID" value="NZ_FOSH01000006.1"/>
</dbReference>
<evidence type="ECO:0000313" key="4">
    <source>
        <dbReference type="Proteomes" id="UP000198924"/>
    </source>
</evidence>
<dbReference type="CDD" id="cd06445">
    <property type="entry name" value="ATase"/>
    <property type="match status" value="1"/>
</dbReference>
<evidence type="ECO:0000313" key="3">
    <source>
        <dbReference type="EMBL" id="SFK17960.1"/>
    </source>
</evidence>
<dbReference type="Proteomes" id="UP000198924">
    <property type="component" value="Unassembled WGS sequence"/>
</dbReference>
<dbReference type="PANTHER" id="PTHR42942">
    <property type="entry name" value="6-O-METHYLGUANINE DNA METHYLTRANSFERASE"/>
    <property type="match status" value="1"/>
</dbReference>
<sequence>MTSNELDKMIWQTVASIPFGKVMTYGQIALSCGYPGYARYVGTVLKKLPADTELPWHRVINAQGRSSFPEGSDKYQDQLQRLRAEAIVINNGKIALSIYQHQ</sequence>
<dbReference type="InterPro" id="IPR036217">
    <property type="entry name" value="MethylDNA_cys_MeTrfase_DNAb"/>
</dbReference>
<dbReference type="PANTHER" id="PTHR42942:SF1">
    <property type="entry name" value="ALKYLTRANSFERASE-LIKE PROTEIN 1"/>
    <property type="match status" value="1"/>
</dbReference>
<dbReference type="GO" id="GO:0003824">
    <property type="term" value="F:catalytic activity"/>
    <property type="evidence" value="ECO:0007669"/>
    <property type="project" value="InterPro"/>
</dbReference>
<dbReference type="InterPro" id="IPR014048">
    <property type="entry name" value="MethylDNA_cys_MeTrfase_DNA-bd"/>
</dbReference>
<protein>
    <submittedName>
        <fullName evidence="3">O(6)-alkylguanine repair protein YbaZ</fullName>
    </submittedName>
</protein>
<dbReference type="STRING" id="45496.SAMN04488079_10629"/>
<dbReference type="SUPFAM" id="SSF46767">
    <property type="entry name" value="Methylated DNA-protein cysteine methyltransferase, C-terminal domain"/>
    <property type="match status" value="1"/>
</dbReference>